<feature type="compositionally biased region" description="Polar residues" evidence="1">
    <location>
        <begin position="147"/>
        <end position="157"/>
    </location>
</feature>
<organism evidence="2 3">
    <name type="scientific">Lasallia pustulata</name>
    <dbReference type="NCBI Taxonomy" id="136370"/>
    <lineage>
        <taxon>Eukaryota</taxon>
        <taxon>Fungi</taxon>
        <taxon>Dikarya</taxon>
        <taxon>Ascomycota</taxon>
        <taxon>Pezizomycotina</taxon>
        <taxon>Lecanoromycetes</taxon>
        <taxon>OSLEUM clade</taxon>
        <taxon>Umbilicariomycetidae</taxon>
        <taxon>Umbilicariales</taxon>
        <taxon>Umbilicariaceae</taxon>
        <taxon>Lasallia</taxon>
    </lineage>
</organism>
<evidence type="ECO:0000313" key="2">
    <source>
        <dbReference type="EMBL" id="KAA6411147.1"/>
    </source>
</evidence>
<comment type="caution">
    <text evidence="2">The sequence shown here is derived from an EMBL/GenBank/DDBJ whole genome shotgun (WGS) entry which is preliminary data.</text>
</comment>
<feature type="compositionally biased region" description="Pro residues" evidence="1">
    <location>
        <begin position="109"/>
        <end position="124"/>
    </location>
</feature>
<name>A0A5M8PQ66_9LECA</name>
<evidence type="ECO:0000256" key="1">
    <source>
        <dbReference type="SAM" id="MobiDB-lite"/>
    </source>
</evidence>
<dbReference type="Proteomes" id="UP000324767">
    <property type="component" value="Unassembled WGS sequence"/>
</dbReference>
<gene>
    <name evidence="2" type="ORF">FRX48_05459</name>
</gene>
<protein>
    <submittedName>
        <fullName evidence="2">Uncharacterized protein</fullName>
    </submittedName>
</protein>
<reference evidence="2 3" key="1">
    <citation type="submission" date="2019-09" db="EMBL/GenBank/DDBJ databases">
        <title>The hologenome of the rock-dwelling lichen Lasallia pustulata.</title>
        <authorList>
            <person name="Greshake Tzovaras B."/>
            <person name="Segers F."/>
            <person name="Bicker A."/>
            <person name="Dal Grande F."/>
            <person name="Otte J."/>
            <person name="Hankeln T."/>
            <person name="Schmitt I."/>
            <person name="Ebersberger I."/>
        </authorList>
    </citation>
    <scope>NUCLEOTIDE SEQUENCE [LARGE SCALE GENOMIC DNA]</scope>
    <source>
        <strain evidence="2">A1-1</strain>
    </source>
</reference>
<dbReference type="AlphaFoldDB" id="A0A5M8PQ66"/>
<dbReference type="EMBL" id="VXIT01000008">
    <property type="protein sequence ID" value="KAA6411147.1"/>
    <property type="molecule type" value="Genomic_DNA"/>
</dbReference>
<evidence type="ECO:0000313" key="3">
    <source>
        <dbReference type="Proteomes" id="UP000324767"/>
    </source>
</evidence>
<feature type="region of interest" description="Disordered" evidence="1">
    <location>
        <begin position="109"/>
        <end position="157"/>
    </location>
</feature>
<sequence>MERLKSLTRQKTPFLRRVKKSRQGVQKREDVIMKAMKFFVFISPLIVSYACINGPRIQTVYSVCPLATHGVHQTRLSLFHHLTDLPPHSPQQRYGLSFTSWQDPVATHIPPPLAPCGRPQPPTIPTAKKCRDPFPRGSDANPLPSKGPQTGFSPAAN</sequence>
<proteinExistence type="predicted"/>
<accession>A0A5M8PQ66</accession>